<organism evidence="2 3">
    <name type="scientific">Endozoicomonas numazuensis</name>
    <dbReference type="NCBI Taxonomy" id="1137799"/>
    <lineage>
        <taxon>Bacteria</taxon>
        <taxon>Pseudomonadati</taxon>
        <taxon>Pseudomonadota</taxon>
        <taxon>Gammaproteobacteria</taxon>
        <taxon>Oceanospirillales</taxon>
        <taxon>Endozoicomonadaceae</taxon>
        <taxon>Endozoicomonas</taxon>
    </lineage>
</organism>
<accession>A0A081N3Z5</accession>
<feature type="compositionally biased region" description="Basic and acidic residues" evidence="1">
    <location>
        <begin position="19"/>
        <end position="31"/>
    </location>
</feature>
<name>A0A081N3Z5_9GAMM</name>
<feature type="compositionally biased region" description="Low complexity" evidence="1">
    <location>
        <begin position="160"/>
        <end position="173"/>
    </location>
</feature>
<evidence type="ECO:0000313" key="3">
    <source>
        <dbReference type="Proteomes" id="UP000028073"/>
    </source>
</evidence>
<gene>
    <name evidence="2" type="ORF">GZ78_26880</name>
</gene>
<reference evidence="2 3" key="1">
    <citation type="submission" date="2014-06" db="EMBL/GenBank/DDBJ databases">
        <title>Whole Genome Sequences of Three Symbiotic Endozoicomonas Bacteria.</title>
        <authorList>
            <person name="Neave M.J."/>
            <person name="Apprill A."/>
            <person name="Voolstra C.R."/>
        </authorList>
    </citation>
    <scope>NUCLEOTIDE SEQUENCE [LARGE SCALE GENOMIC DNA]</scope>
    <source>
        <strain evidence="2 3">DSM 25634</strain>
    </source>
</reference>
<feature type="region of interest" description="Disordered" evidence="1">
    <location>
        <begin position="198"/>
        <end position="224"/>
    </location>
</feature>
<feature type="compositionally biased region" description="Basic and acidic residues" evidence="1">
    <location>
        <begin position="206"/>
        <end position="224"/>
    </location>
</feature>
<feature type="region of interest" description="Disordered" evidence="1">
    <location>
        <begin position="1"/>
        <end position="95"/>
    </location>
</feature>
<feature type="region of interest" description="Disordered" evidence="1">
    <location>
        <begin position="108"/>
        <end position="176"/>
    </location>
</feature>
<feature type="compositionally biased region" description="Basic and acidic residues" evidence="1">
    <location>
        <begin position="40"/>
        <end position="58"/>
    </location>
</feature>
<dbReference type="RefSeq" id="WP_034842371.1">
    <property type="nucleotide sequence ID" value="NZ_JOKH01000009.1"/>
</dbReference>
<protein>
    <submittedName>
        <fullName evidence="2">Uncharacterized protein</fullName>
    </submittedName>
</protein>
<feature type="compositionally biased region" description="Basic and acidic residues" evidence="1">
    <location>
        <begin position="136"/>
        <end position="145"/>
    </location>
</feature>
<feature type="compositionally biased region" description="Polar residues" evidence="1">
    <location>
        <begin position="62"/>
        <end position="75"/>
    </location>
</feature>
<proteinExistence type="predicted"/>
<evidence type="ECO:0000313" key="2">
    <source>
        <dbReference type="EMBL" id="KEQ13168.1"/>
    </source>
</evidence>
<keyword evidence="3" id="KW-1185">Reference proteome</keyword>
<dbReference type="EMBL" id="JOKH01000009">
    <property type="protein sequence ID" value="KEQ13168.1"/>
    <property type="molecule type" value="Genomic_DNA"/>
</dbReference>
<evidence type="ECO:0000256" key="1">
    <source>
        <dbReference type="SAM" id="MobiDB-lite"/>
    </source>
</evidence>
<sequence length="581" mass="64265">MEEKKSSNPPSEPILQDDPPPKDKPVKDKPVKGKPVKGKPVKDKPVKDKPVKDKETPKKTKNSQLKRTNVFSNPVTDYAETDFMPIDDFPDPDDPVAMEAYKRALGISDSPASHNTATSVPPIPPATVSTASSLYNEDKPLESPDRLFTNSSEKKTLDNTGTGYSLTSTSTETDLVGGDDDITAGEFVQAAIDPVIDPVIESGEDSENKERQTTSTQESEKVESETELLSKVILNELLTNDIISDSFNGQPLKDQEPLMPVGNTGEHLDQRSSLSTESGTDLLKTGTVAAAKVAQQNNPFQLPRIFKNRVSYLAIGGVFIACAAYVIPRLLSLPELSDSEDTQPKSYGRWEAVAQLYAEAGLSAEKYAEGLLLLETLKLSQPMSFYHFSTFLIDDQDQPESRWTIAGSHHNQSLTTSERHKARMLIKPDTRGFFNTLTDRAFTQWFVAFILDLPEGIDLTRDWKRTQAAMAWHASFWFEYQKGLAGTVFNPVAWSGMSLRKAGKYVLAKILTRPVDDSLVRRLVLAIEPKQPYTSTYKPTPSEAVLDILDLEPSKTQTAPLSFLITASKKANKPLWVISIQ</sequence>
<dbReference type="AlphaFoldDB" id="A0A081N3Z5"/>
<comment type="caution">
    <text evidence="2">The sequence shown here is derived from an EMBL/GenBank/DDBJ whole genome shotgun (WGS) entry which is preliminary data.</text>
</comment>
<dbReference type="Proteomes" id="UP000028073">
    <property type="component" value="Unassembled WGS sequence"/>
</dbReference>
<feature type="compositionally biased region" description="Polar residues" evidence="1">
    <location>
        <begin position="110"/>
        <end position="119"/>
    </location>
</feature>